<dbReference type="GO" id="GO:0046872">
    <property type="term" value="F:metal ion binding"/>
    <property type="evidence" value="ECO:0007669"/>
    <property type="project" value="UniProtKB-KW"/>
</dbReference>
<dbReference type="InterPro" id="IPR027417">
    <property type="entry name" value="P-loop_NTPase"/>
</dbReference>
<comment type="similarity">
    <text evidence="1">In the N-terminal section; belongs to the CRISPR-associated nuclease Cas3-HD family.</text>
</comment>
<organism evidence="7 8">
    <name type="scientific">Paracoccus thiocyanatus</name>
    <dbReference type="NCBI Taxonomy" id="34006"/>
    <lineage>
        <taxon>Bacteria</taxon>
        <taxon>Pseudomonadati</taxon>
        <taxon>Pseudomonadota</taxon>
        <taxon>Alphaproteobacteria</taxon>
        <taxon>Rhodobacterales</taxon>
        <taxon>Paracoccaceae</taxon>
        <taxon>Paracoccus</taxon>
    </lineage>
</organism>
<keyword evidence="7" id="KW-0540">Nuclease</keyword>
<reference evidence="7 8" key="1">
    <citation type="submission" date="2017-01" db="EMBL/GenBank/DDBJ databases">
        <authorList>
            <person name="Varghese N."/>
            <person name="Submissions S."/>
        </authorList>
    </citation>
    <scope>NUCLEOTIDE SEQUENCE [LARGE SCALE GENOMIC DNA]</scope>
    <source>
        <strain evidence="7 8">ATCC 700171</strain>
    </source>
</reference>
<accession>A0A1N6QGG1</accession>
<evidence type="ECO:0000256" key="3">
    <source>
        <dbReference type="ARBA" id="ARBA00022723"/>
    </source>
</evidence>
<evidence type="ECO:0000256" key="1">
    <source>
        <dbReference type="ARBA" id="ARBA00006847"/>
    </source>
</evidence>
<evidence type="ECO:0000256" key="4">
    <source>
        <dbReference type="ARBA" id="ARBA00022801"/>
    </source>
</evidence>
<name>A0A1N6QGG1_9RHOB</name>
<dbReference type="CDD" id="cd09641">
    <property type="entry name" value="Cas3''_I"/>
    <property type="match status" value="1"/>
</dbReference>
<dbReference type="PROSITE" id="PS51643">
    <property type="entry name" value="HD_CAS3"/>
    <property type="match status" value="1"/>
</dbReference>
<gene>
    <name evidence="7" type="ORF">SAMN05421641_10487</name>
</gene>
<dbReference type="EMBL" id="FTMK01000004">
    <property type="protein sequence ID" value="SIQ15668.1"/>
    <property type="molecule type" value="Genomic_DNA"/>
</dbReference>
<dbReference type="GO" id="GO:0051607">
    <property type="term" value="P:defense response to virus"/>
    <property type="evidence" value="ECO:0007669"/>
    <property type="project" value="UniProtKB-KW"/>
</dbReference>
<evidence type="ECO:0000256" key="5">
    <source>
        <dbReference type="ARBA" id="ARBA00023118"/>
    </source>
</evidence>
<dbReference type="SUPFAM" id="SSF52540">
    <property type="entry name" value="P-loop containing nucleoside triphosphate hydrolases"/>
    <property type="match status" value="1"/>
</dbReference>
<protein>
    <submittedName>
        <fullName evidence="7">CRISPR-associated endonuclease Cas3-HD</fullName>
    </submittedName>
</protein>
<dbReference type="Pfam" id="PF18019">
    <property type="entry name" value="Cas3_HD"/>
    <property type="match status" value="1"/>
</dbReference>
<evidence type="ECO:0000259" key="6">
    <source>
        <dbReference type="PROSITE" id="PS51643"/>
    </source>
</evidence>
<evidence type="ECO:0000256" key="2">
    <source>
        <dbReference type="ARBA" id="ARBA00009046"/>
    </source>
</evidence>
<evidence type="ECO:0000313" key="8">
    <source>
        <dbReference type="Proteomes" id="UP000323956"/>
    </source>
</evidence>
<keyword evidence="5" id="KW-0051">Antiviral defense</keyword>
<dbReference type="OrthoDB" id="9810236at2"/>
<dbReference type="InterPro" id="IPR038257">
    <property type="entry name" value="CRISPR-assoc_Cas3_HD_sf"/>
</dbReference>
<dbReference type="InterPro" id="IPR006483">
    <property type="entry name" value="CRISPR-assoc_Cas3_HD"/>
</dbReference>
<sequence>MREPWGKLDLPTGDSHHLIHHSADVAAVVHELLHLPGFRSRLDAAAGARVSDDGIACLAALAFLHDVGKLAPAFQAKGWPAGHGITPRDHLRCGWRWLKQEEPGDCLDGNALHLIRWPGLLEWFKVLFAHHGAPIAEPPETWATAAFNDPSDYNWKASERQMGRAMLAWFPQIATAAPPQPVPRLAHHFAGVLALADWIGSDRSVFGFVPDHDPHYYTKARGLARARLREIQLDTAPATLRGRADWSLLSDHPQPRAAQQKLAEIPLDETLVILEAETGSGKTEAALWRFAMLYQLICELYFGDSWARPPLAEPGPDEGADDLLLIAEAFARGNSKTDGFKSRVIPVPKAVKKTMLGSEAVELARDQIELITKVDIALRNGLALISAEGERDKVGKANYARTAPARDALQARADALFFPALWDKLAAGSETGRLAVHARLMRDMAAAARAAFERAAPAIPCASIMRPRAETRGRAALNRGIAAIFKESDMTEVEHA</sequence>
<comment type="similarity">
    <text evidence="2">In the central section; belongs to the CRISPR-associated helicase Cas3 family.</text>
</comment>
<keyword evidence="3" id="KW-0479">Metal-binding</keyword>
<proteinExistence type="inferred from homology"/>
<dbReference type="RefSeq" id="WP_149764785.1">
    <property type="nucleotide sequence ID" value="NZ_FTMK01000004.1"/>
</dbReference>
<dbReference type="AlphaFoldDB" id="A0A1N6QGG1"/>
<dbReference type="Proteomes" id="UP000323956">
    <property type="component" value="Unassembled WGS sequence"/>
</dbReference>
<dbReference type="GO" id="GO:0004519">
    <property type="term" value="F:endonuclease activity"/>
    <property type="evidence" value="ECO:0007669"/>
    <property type="project" value="UniProtKB-KW"/>
</dbReference>
<dbReference type="GO" id="GO:0016787">
    <property type="term" value="F:hydrolase activity"/>
    <property type="evidence" value="ECO:0007669"/>
    <property type="project" value="UniProtKB-KW"/>
</dbReference>
<keyword evidence="4" id="KW-0378">Hydrolase</keyword>
<keyword evidence="7" id="KW-0255">Endonuclease</keyword>
<feature type="domain" description="HD Cas3-type" evidence="6">
    <location>
        <begin position="11"/>
        <end position="199"/>
    </location>
</feature>
<dbReference type="NCBIfam" id="TIGR01596">
    <property type="entry name" value="cas3_HD"/>
    <property type="match status" value="1"/>
</dbReference>
<dbReference type="Gene3D" id="1.10.3210.30">
    <property type="match status" value="1"/>
</dbReference>
<evidence type="ECO:0000313" key="7">
    <source>
        <dbReference type="EMBL" id="SIQ15668.1"/>
    </source>
</evidence>